<dbReference type="CTD" id="24594779"/>
<dbReference type="GO" id="GO:0006890">
    <property type="term" value="P:retrograde vesicle-mediated transport, Golgi to endoplasmic reticulum"/>
    <property type="evidence" value="ECO:0007669"/>
    <property type="project" value="InterPro"/>
</dbReference>
<reference evidence="5" key="4">
    <citation type="journal article" date="2022" name="PLoS Pathog.">
        <title>Chromosome-level genome of Schistosoma haematobium underpins genome-wide explorations of molecular variation.</title>
        <authorList>
            <person name="Stroehlein A.J."/>
            <person name="Korhonen P.K."/>
            <person name="Lee V.V."/>
            <person name="Ralph S.A."/>
            <person name="Mentink-Kane M."/>
            <person name="You H."/>
            <person name="McManus D.P."/>
            <person name="Tchuente L.T."/>
            <person name="Stothard J.R."/>
            <person name="Kaur P."/>
            <person name="Dudchenko O."/>
            <person name="Aiden E.L."/>
            <person name="Yang B."/>
            <person name="Yang H."/>
            <person name="Emery A.M."/>
            <person name="Webster B.L."/>
            <person name="Brindley P.J."/>
            <person name="Rollinson D."/>
            <person name="Chang B.C.H."/>
            <person name="Gasser R.B."/>
            <person name="Young N.D."/>
        </authorList>
    </citation>
    <scope>NUCLEOTIDE SEQUENCE</scope>
</reference>
<proteinExistence type="predicted"/>
<dbReference type="GO" id="GO:0016020">
    <property type="term" value="C:membrane"/>
    <property type="evidence" value="ECO:0007669"/>
    <property type="project" value="UniProtKB-SubCell"/>
</dbReference>
<name>A0A6A5D487_SCHHA</name>
<evidence type="ECO:0000256" key="1">
    <source>
        <dbReference type="ARBA" id="ARBA00004141"/>
    </source>
</evidence>
<dbReference type="InterPro" id="IPR013861">
    <property type="entry name" value="TMEM115/Pdh1/Rbl19"/>
</dbReference>
<comment type="subcellular location">
    <subcellularLocation>
        <location evidence="1">Membrane</location>
        <topology evidence="1">Multi-pass membrane protein</topology>
    </subcellularLocation>
</comment>
<dbReference type="RefSeq" id="XP_012798812.2">
    <property type="nucleotide sequence ID" value="XM_012943358.3"/>
</dbReference>
<reference evidence="5" key="3">
    <citation type="submission" date="2021-06" db="EMBL/GenBank/DDBJ databases">
        <title>Chromosome-level genome assembly for S. haematobium.</title>
        <authorList>
            <person name="Stroehlein A.J."/>
        </authorList>
    </citation>
    <scope>NUCLEOTIDE SEQUENCE</scope>
</reference>
<dbReference type="GO" id="GO:0005794">
    <property type="term" value="C:Golgi apparatus"/>
    <property type="evidence" value="ECO:0007669"/>
    <property type="project" value="TreeGrafter"/>
</dbReference>
<evidence type="ECO:0000256" key="4">
    <source>
        <dbReference type="ARBA" id="ARBA00023136"/>
    </source>
</evidence>
<protein>
    <submittedName>
        <fullName evidence="5">Uncharacterized protein</fullName>
    </submittedName>
</protein>
<accession>A0A6A5D487</accession>
<dbReference type="KEGG" id="shx:MS3_00005596"/>
<dbReference type="PANTHER" id="PTHR13377">
    <property type="entry name" value="PLACENTAL PROTEIN 6"/>
    <property type="match status" value="1"/>
</dbReference>
<dbReference type="Proteomes" id="UP000471633">
    <property type="component" value="Unassembled WGS sequence"/>
</dbReference>
<reference evidence="5" key="1">
    <citation type="journal article" date="2012" name="Nat. Genet.">
        <title>Whole-genome sequence of Schistosoma haematobium.</title>
        <authorList>
            <person name="Young N.D."/>
            <person name="Jex A.R."/>
            <person name="Li B."/>
            <person name="Liu S."/>
            <person name="Yang L."/>
            <person name="Xiong Z."/>
            <person name="Li Y."/>
            <person name="Cantacessi C."/>
            <person name="Hall R.S."/>
            <person name="Xu X."/>
            <person name="Chen F."/>
            <person name="Wu X."/>
            <person name="Zerlotini A."/>
            <person name="Oliveira G."/>
            <person name="Hofmann A."/>
            <person name="Zhang G."/>
            <person name="Fang X."/>
            <person name="Kang Y."/>
            <person name="Campbell B.E."/>
            <person name="Loukas A."/>
            <person name="Ranganathan S."/>
            <person name="Rollinson D."/>
            <person name="Rinaldi G."/>
            <person name="Brindley P.J."/>
            <person name="Yang H."/>
            <person name="Wang J."/>
            <person name="Wang J."/>
            <person name="Gasser R.B."/>
        </authorList>
    </citation>
    <scope>NUCLEOTIDE SEQUENCE</scope>
</reference>
<keyword evidence="2" id="KW-0812">Transmembrane</keyword>
<dbReference type="SMART" id="SM01160">
    <property type="entry name" value="DUF1751"/>
    <property type="match status" value="1"/>
</dbReference>
<evidence type="ECO:0000313" key="5">
    <source>
        <dbReference type="EMBL" id="KAH9588104.1"/>
    </source>
</evidence>
<organism evidence="5 6">
    <name type="scientific">Schistosoma haematobium</name>
    <name type="common">Blood fluke</name>
    <dbReference type="NCBI Taxonomy" id="6185"/>
    <lineage>
        <taxon>Eukaryota</taxon>
        <taxon>Metazoa</taxon>
        <taxon>Spiralia</taxon>
        <taxon>Lophotrochozoa</taxon>
        <taxon>Platyhelminthes</taxon>
        <taxon>Trematoda</taxon>
        <taxon>Digenea</taxon>
        <taxon>Strigeidida</taxon>
        <taxon>Schistosomatoidea</taxon>
        <taxon>Schistosomatidae</taxon>
        <taxon>Schistosoma</taxon>
    </lineage>
</organism>
<keyword evidence="6" id="KW-1185">Reference proteome</keyword>
<evidence type="ECO:0000313" key="6">
    <source>
        <dbReference type="Proteomes" id="UP000471633"/>
    </source>
</evidence>
<dbReference type="PANTHER" id="PTHR13377:SF3">
    <property type="entry name" value="TRANSMEMBRANE PROTEIN 115"/>
    <property type="match status" value="1"/>
</dbReference>
<comment type="caution">
    <text evidence="5">The sequence shown here is derived from an EMBL/GenBank/DDBJ whole genome shotgun (WGS) entry which is preliminary data.</text>
</comment>
<evidence type="ECO:0000256" key="3">
    <source>
        <dbReference type="ARBA" id="ARBA00022989"/>
    </source>
</evidence>
<dbReference type="AlphaFoldDB" id="A0A6A5D487"/>
<sequence>MTMNIASALRYGRVCNCRWQTKFVICIQCICYSLSFIPNMNSYFCIIGGYLLPPYFRLWTLFTSSFYNFSLTLLLLDILTVFLMDKLLSGPYKWHELLRFSVLVNFSSSVSVSLFLFPISLIVYDKSVLFLYPVCGLVALLGGVTVLGRQMMSDKLLIDFPLGKIRYKHIPFISALSFAVLFSIGFCAGISFSLFVTGIFIAWTYLRFFQRHSNGLLGDVDDSFTFAGFFPNHLGPPVSVVSSAVFNVLVRLNICKPPPVRQVSASPSVVSFTIDIHNNASQLANRYIPALDHVNTASIQSAGKYISSIYTISNLSTEQSQPIQTNGTPLPPIPPPISVSNNNLS</sequence>
<dbReference type="EMBL" id="AMPZ03000003">
    <property type="protein sequence ID" value="KAH9588104.1"/>
    <property type="molecule type" value="Genomic_DNA"/>
</dbReference>
<dbReference type="OrthoDB" id="73612at2759"/>
<evidence type="ECO:0000256" key="2">
    <source>
        <dbReference type="ARBA" id="ARBA00022692"/>
    </source>
</evidence>
<keyword evidence="3" id="KW-1133">Transmembrane helix</keyword>
<dbReference type="GeneID" id="24594779"/>
<dbReference type="Pfam" id="PF08551">
    <property type="entry name" value="DUF1751"/>
    <property type="match status" value="1"/>
</dbReference>
<keyword evidence="4" id="KW-0472">Membrane</keyword>
<reference evidence="5" key="2">
    <citation type="journal article" date="2019" name="Gigascience">
        <title>High-quality Schistosoma haematobium genome achieved by single-molecule and long-range sequencing.</title>
        <authorList>
            <person name="Stroehlein A.J."/>
            <person name="Korhonen P.K."/>
            <person name="Chong T.M."/>
            <person name="Lim Y.L."/>
            <person name="Chan K.G."/>
            <person name="Webster B."/>
            <person name="Rollinson D."/>
            <person name="Brindley P.J."/>
            <person name="Gasser R.B."/>
            <person name="Young N.D."/>
        </authorList>
    </citation>
    <scope>NUCLEOTIDE SEQUENCE</scope>
</reference>
<gene>
    <name evidence="5" type="ORF">MS3_00005596</name>
</gene>